<dbReference type="Proteomes" id="UP000316331">
    <property type="component" value="Unassembled WGS sequence"/>
</dbReference>
<proteinExistence type="predicted"/>
<comment type="caution">
    <text evidence="2">The sequence shown here is derived from an EMBL/GenBank/DDBJ whole genome shotgun (WGS) entry which is preliminary data.</text>
</comment>
<name>A0A543EX32_9NOCA</name>
<dbReference type="RefSeq" id="WP_185757344.1">
    <property type="nucleotide sequence ID" value="NZ_VFPG01000002.1"/>
</dbReference>
<organism evidence="2 3">
    <name type="scientific">Nocardia bhagyanarayanae</name>
    <dbReference type="NCBI Taxonomy" id="1215925"/>
    <lineage>
        <taxon>Bacteria</taxon>
        <taxon>Bacillati</taxon>
        <taxon>Actinomycetota</taxon>
        <taxon>Actinomycetes</taxon>
        <taxon>Mycobacteriales</taxon>
        <taxon>Nocardiaceae</taxon>
        <taxon>Nocardia</taxon>
    </lineage>
</organism>
<protein>
    <submittedName>
        <fullName evidence="2">Uncharacterized protein</fullName>
    </submittedName>
</protein>
<dbReference type="AlphaFoldDB" id="A0A543EX32"/>
<feature type="region of interest" description="Disordered" evidence="1">
    <location>
        <begin position="1"/>
        <end position="51"/>
    </location>
</feature>
<gene>
    <name evidence="2" type="ORF">FB390_6316</name>
</gene>
<sequence length="51" mass="5474">MAPHGKPGEGGSDYDPAQDPDADPDMLQPPDRLRPQPDQAEGEDEGDEAEE</sequence>
<keyword evidence="3" id="KW-1185">Reference proteome</keyword>
<evidence type="ECO:0000313" key="2">
    <source>
        <dbReference type="EMBL" id="TQM26137.1"/>
    </source>
</evidence>
<evidence type="ECO:0000256" key="1">
    <source>
        <dbReference type="SAM" id="MobiDB-lite"/>
    </source>
</evidence>
<accession>A0A543EX32</accession>
<dbReference type="EMBL" id="VFPG01000002">
    <property type="protein sequence ID" value="TQM26137.1"/>
    <property type="molecule type" value="Genomic_DNA"/>
</dbReference>
<evidence type="ECO:0000313" key="3">
    <source>
        <dbReference type="Proteomes" id="UP000316331"/>
    </source>
</evidence>
<feature type="compositionally biased region" description="Acidic residues" evidence="1">
    <location>
        <begin position="40"/>
        <end position="51"/>
    </location>
</feature>
<reference evidence="2 3" key="1">
    <citation type="submission" date="2019-06" db="EMBL/GenBank/DDBJ databases">
        <title>Sequencing the genomes of 1000 actinobacteria strains.</title>
        <authorList>
            <person name="Klenk H.-P."/>
        </authorList>
    </citation>
    <scope>NUCLEOTIDE SEQUENCE [LARGE SCALE GENOMIC DNA]</scope>
    <source>
        <strain evidence="2 3">DSM 103495</strain>
    </source>
</reference>